<dbReference type="Proteomes" id="UP000255106">
    <property type="component" value="Unassembled WGS sequence"/>
</dbReference>
<accession>A0A377M733</accession>
<organism evidence="1 2">
    <name type="scientific">Enterobacter cloacae</name>
    <dbReference type="NCBI Taxonomy" id="550"/>
    <lineage>
        <taxon>Bacteria</taxon>
        <taxon>Pseudomonadati</taxon>
        <taxon>Pseudomonadota</taxon>
        <taxon>Gammaproteobacteria</taxon>
        <taxon>Enterobacterales</taxon>
        <taxon>Enterobacteriaceae</taxon>
        <taxon>Enterobacter</taxon>
        <taxon>Enterobacter cloacae complex</taxon>
    </lineage>
</organism>
<dbReference type="AlphaFoldDB" id="A0A377M733"/>
<sequence length="120" mass="13196">MGEGQGEGIRPHKVKAKRQSLIAVFSIYSLSLWAEGSPQNNACTEDSLSLEGEGWGEGEHMAVEVIPFTLLSLLLCNNMTRERARVAQSPPPWRPGLPAVNRRFAVPSAYSFRLIGDGRM</sequence>
<protein>
    <submittedName>
        <fullName evidence="1">Uncharacterized protein</fullName>
    </submittedName>
</protein>
<gene>
    <name evidence="1" type="ORF">NCTC10005_06566</name>
</gene>
<reference evidence="1 2" key="1">
    <citation type="submission" date="2018-06" db="EMBL/GenBank/DDBJ databases">
        <authorList>
            <consortium name="Pathogen Informatics"/>
            <person name="Doyle S."/>
        </authorList>
    </citation>
    <scope>NUCLEOTIDE SEQUENCE [LARGE SCALE GENOMIC DNA]</scope>
    <source>
        <strain evidence="1 2">NCTC10005</strain>
    </source>
</reference>
<name>A0A377M733_ENTCL</name>
<proteinExistence type="predicted"/>
<evidence type="ECO:0000313" key="1">
    <source>
        <dbReference type="EMBL" id="STQ13733.1"/>
    </source>
</evidence>
<dbReference type="EMBL" id="UGJB01000004">
    <property type="protein sequence ID" value="STQ13733.1"/>
    <property type="molecule type" value="Genomic_DNA"/>
</dbReference>
<evidence type="ECO:0000313" key="2">
    <source>
        <dbReference type="Proteomes" id="UP000255106"/>
    </source>
</evidence>